<protein>
    <submittedName>
        <fullName evidence="1">SDR family oxidoreductase</fullName>
    </submittedName>
</protein>
<dbReference type="Gene3D" id="3.40.50.720">
    <property type="entry name" value="NAD(P)-binding Rossmann-like Domain"/>
    <property type="match status" value="1"/>
</dbReference>
<dbReference type="Proteomes" id="UP001272097">
    <property type="component" value="Unassembled WGS sequence"/>
</dbReference>
<reference evidence="1 2" key="1">
    <citation type="submission" date="2023-08" db="EMBL/GenBank/DDBJ databases">
        <title>Implementing the SeqCode for naming new Mesorhizobium species isolated from Vachellia karroo root nodules.</title>
        <authorList>
            <person name="Van Lill M."/>
        </authorList>
    </citation>
    <scope>NUCLEOTIDE SEQUENCE [LARGE SCALE GENOMIC DNA]</scope>
    <source>
        <strain evidence="1 2">VK3E</strain>
    </source>
</reference>
<dbReference type="EMBL" id="JAVIIS010000028">
    <property type="protein sequence ID" value="MDX8441791.1"/>
    <property type="molecule type" value="Genomic_DNA"/>
</dbReference>
<accession>A0ABU4X0F2</accession>
<proteinExistence type="predicted"/>
<sequence>MSIAIFEQFPKTHFQNPTDWGFSCSRSGCRHAAQQGRIGEPEELAKAALFLASDESSLVNGAHLFVDNAFTAI</sequence>
<dbReference type="Pfam" id="PF13561">
    <property type="entry name" value="adh_short_C2"/>
    <property type="match status" value="1"/>
</dbReference>
<dbReference type="SUPFAM" id="SSF51735">
    <property type="entry name" value="NAD(P)-binding Rossmann-fold domains"/>
    <property type="match status" value="1"/>
</dbReference>
<evidence type="ECO:0000313" key="2">
    <source>
        <dbReference type="Proteomes" id="UP001272097"/>
    </source>
</evidence>
<comment type="caution">
    <text evidence="1">The sequence shown here is derived from an EMBL/GenBank/DDBJ whole genome shotgun (WGS) entry which is preliminary data.</text>
</comment>
<name>A0ABU4X0F2_9HYPH</name>
<organism evidence="1 2">
    <name type="scientific">Mesorhizobium australafricanum</name>
    <dbReference type="NCBI Taxonomy" id="3072311"/>
    <lineage>
        <taxon>Bacteria</taxon>
        <taxon>Pseudomonadati</taxon>
        <taxon>Pseudomonadota</taxon>
        <taxon>Alphaproteobacteria</taxon>
        <taxon>Hyphomicrobiales</taxon>
        <taxon>Phyllobacteriaceae</taxon>
        <taxon>Mesorhizobium</taxon>
    </lineage>
</organism>
<dbReference type="InterPro" id="IPR036291">
    <property type="entry name" value="NAD(P)-bd_dom_sf"/>
</dbReference>
<gene>
    <name evidence="1" type="ORF">RFM51_19575</name>
</gene>
<dbReference type="InterPro" id="IPR002347">
    <property type="entry name" value="SDR_fam"/>
</dbReference>
<evidence type="ECO:0000313" key="1">
    <source>
        <dbReference type="EMBL" id="MDX8441791.1"/>
    </source>
</evidence>
<keyword evidence="2" id="KW-1185">Reference proteome</keyword>